<dbReference type="Gene3D" id="2.120.10.30">
    <property type="entry name" value="TolB, C-terminal domain"/>
    <property type="match status" value="1"/>
</dbReference>
<name>A0A7X6R0M9_9CELL</name>
<gene>
    <name evidence="2" type="ORF">HGA03_17660</name>
</gene>
<comment type="caution">
    <text evidence="2">The sequence shown here is derived from an EMBL/GenBank/DDBJ whole genome shotgun (WGS) entry which is preliminary data.</text>
</comment>
<dbReference type="RefSeq" id="WP_168631614.1">
    <property type="nucleotide sequence ID" value="NZ_BONL01000008.1"/>
</dbReference>
<proteinExistence type="inferred from homology"/>
<comment type="similarity">
    <text evidence="1">Belongs to the TolB family.</text>
</comment>
<sequence length="293" mass="31902">MPRTLSAGQRAELYIHDLVSGSSRLRHTSHDLLFEAPNWTPDGRELVINGDGRLFRLGVESGDPVEIPLGDLDPINNDHVISPDGRTGYVSSDDGHLYAVPLDGQGGIRRVSTDKGDRFRHYLHGISPDGGTLAYIGMELLPGDRVRTNVYLLDLATGQERQLTDDDSPDDGAEFSPDGQWIYFNSERGSTTPGHAQLFRVPVTGGEPEQLTDDERVNWFPHPDPSGRRIAYVSFPPGTLGHPADLDVLVRLIDQDGSIRDLAAIFGGQGTLNVPSWSPDGTALAFVAYPVEA</sequence>
<dbReference type="PANTHER" id="PTHR36842">
    <property type="entry name" value="PROTEIN TOLB HOMOLOG"/>
    <property type="match status" value="1"/>
</dbReference>
<evidence type="ECO:0000256" key="1">
    <source>
        <dbReference type="ARBA" id="ARBA00009820"/>
    </source>
</evidence>
<dbReference type="SUPFAM" id="SSF82171">
    <property type="entry name" value="DPP6 N-terminal domain-like"/>
    <property type="match status" value="1"/>
</dbReference>
<dbReference type="InterPro" id="IPR011659">
    <property type="entry name" value="WD40"/>
</dbReference>
<dbReference type="AlphaFoldDB" id="A0A7X6R0M9"/>
<protein>
    <submittedName>
        <fullName evidence="2">TolB family protein</fullName>
    </submittedName>
</protein>
<dbReference type="Pfam" id="PF07676">
    <property type="entry name" value="PD40"/>
    <property type="match status" value="2"/>
</dbReference>
<accession>A0A7X6R0M9</accession>
<keyword evidence="3" id="KW-1185">Reference proteome</keyword>
<dbReference type="EMBL" id="JAAXOX010000016">
    <property type="protein sequence ID" value="NKY24489.1"/>
    <property type="molecule type" value="Genomic_DNA"/>
</dbReference>
<reference evidence="2 3" key="1">
    <citation type="submission" date="2020-04" db="EMBL/GenBank/DDBJ databases">
        <title>MicrobeNet Type strains.</title>
        <authorList>
            <person name="Nicholson A.C."/>
        </authorList>
    </citation>
    <scope>NUCLEOTIDE SEQUENCE [LARGE SCALE GENOMIC DNA]</scope>
    <source>
        <strain evidence="2 3">ATCC BAA-788</strain>
    </source>
</reference>
<evidence type="ECO:0000313" key="3">
    <source>
        <dbReference type="Proteomes" id="UP000581206"/>
    </source>
</evidence>
<organism evidence="2 3">
    <name type="scientific">Cellulomonas denverensis</name>
    <dbReference type="NCBI Taxonomy" id="264297"/>
    <lineage>
        <taxon>Bacteria</taxon>
        <taxon>Bacillati</taxon>
        <taxon>Actinomycetota</taxon>
        <taxon>Actinomycetes</taxon>
        <taxon>Micrococcales</taxon>
        <taxon>Cellulomonadaceae</taxon>
        <taxon>Cellulomonas</taxon>
    </lineage>
</organism>
<evidence type="ECO:0000313" key="2">
    <source>
        <dbReference type="EMBL" id="NKY24489.1"/>
    </source>
</evidence>
<dbReference type="Proteomes" id="UP000581206">
    <property type="component" value="Unassembled WGS sequence"/>
</dbReference>
<dbReference type="InterPro" id="IPR011042">
    <property type="entry name" value="6-blade_b-propeller_TolB-like"/>
</dbReference>
<dbReference type="PANTHER" id="PTHR36842:SF1">
    <property type="entry name" value="PROTEIN TOLB"/>
    <property type="match status" value="1"/>
</dbReference>